<keyword evidence="2" id="KW-1185">Reference proteome</keyword>
<dbReference type="RefSeq" id="WP_345483499.1">
    <property type="nucleotide sequence ID" value="NZ_BAABEI010000012.1"/>
</dbReference>
<gene>
    <name evidence="1" type="ORF">EV665_1122</name>
</gene>
<dbReference type="NCBIfam" id="NF047331">
    <property type="entry name" value="phage_HTJ"/>
    <property type="match status" value="1"/>
</dbReference>
<sequence length="105" mass="11177">MATVAELLAQRADLVSARNSGALRTTFKSGGTERTTEYKSDAEMAAALSALDDEIARLSGTRKSSFRLSLSKGYRGGSVCLNSFGRFAKWISASIMPPPSLVSAR</sequence>
<proteinExistence type="predicted"/>
<evidence type="ECO:0000313" key="1">
    <source>
        <dbReference type="EMBL" id="TCN42268.1"/>
    </source>
</evidence>
<evidence type="ECO:0000313" key="2">
    <source>
        <dbReference type="Proteomes" id="UP000295351"/>
    </source>
</evidence>
<dbReference type="Proteomes" id="UP000295351">
    <property type="component" value="Unassembled WGS sequence"/>
</dbReference>
<comment type="caution">
    <text evidence="1">The sequence shown here is derived from an EMBL/GenBank/DDBJ whole genome shotgun (WGS) entry which is preliminary data.</text>
</comment>
<dbReference type="EMBL" id="SLVX01000012">
    <property type="protein sequence ID" value="TCN42268.1"/>
    <property type="molecule type" value="Genomic_DNA"/>
</dbReference>
<reference evidence="1 2" key="1">
    <citation type="submission" date="2019-03" db="EMBL/GenBank/DDBJ databases">
        <title>Genomic Encyclopedia of Type Strains, Phase IV (KMG-IV): sequencing the most valuable type-strain genomes for metagenomic binning, comparative biology and taxonomic classification.</title>
        <authorList>
            <person name="Goeker M."/>
        </authorList>
    </citation>
    <scope>NUCLEOTIDE SEQUENCE [LARGE SCALE GENOMIC DNA]</scope>
    <source>
        <strain evidence="1 2">DSM 18401</strain>
    </source>
</reference>
<accession>A0A4R2CM94</accession>
<evidence type="ECO:0008006" key="3">
    <source>
        <dbReference type="Google" id="ProtNLM"/>
    </source>
</evidence>
<name>A0A4R2CM94_SHIGR</name>
<organism evidence="1 2">
    <name type="scientific">Shinella granuli</name>
    <dbReference type="NCBI Taxonomy" id="323621"/>
    <lineage>
        <taxon>Bacteria</taxon>
        <taxon>Pseudomonadati</taxon>
        <taxon>Pseudomonadota</taxon>
        <taxon>Alphaproteobacteria</taxon>
        <taxon>Hyphomicrobiales</taxon>
        <taxon>Rhizobiaceae</taxon>
        <taxon>Shinella</taxon>
    </lineage>
</organism>
<dbReference type="AlphaFoldDB" id="A0A4R2CM94"/>
<protein>
    <recommendedName>
        <fullName evidence="3">GpW protein</fullName>
    </recommendedName>
</protein>